<evidence type="ECO:0000313" key="2">
    <source>
        <dbReference type="Proteomes" id="UP000775500"/>
    </source>
</evidence>
<protein>
    <submittedName>
        <fullName evidence="1">Uncharacterized protein</fullName>
    </submittedName>
</protein>
<evidence type="ECO:0000313" key="1">
    <source>
        <dbReference type="EMBL" id="MBM6830987.1"/>
    </source>
</evidence>
<accession>A0ABS2FMI0</accession>
<gene>
    <name evidence="1" type="ORF">H5982_02545</name>
</gene>
<reference evidence="1 2" key="1">
    <citation type="journal article" date="2021" name="Sci. Rep.">
        <title>The distribution of antibiotic resistance genes in chicken gut microbiota commensals.</title>
        <authorList>
            <person name="Juricova H."/>
            <person name="Matiasovicova J."/>
            <person name="Kubasova T."/>
            <person name="Cejkova D."/>
            <person name="Rychlik I."/>
        </authorList>
    </citation>
    <scope>NUCLEOTIDE SEQUENCE [LARGE SCALE GENOMIC DNA]</scope>
    <source>
        <strain evidence="1 2">An423</strain>
    </source>
</reference>
<comment type="caution">
    <text evidence="1">The sequence shown here is derived from an EMBL/GenBank/DDBJ whole genome shotgun (WGS) entry which is preliminary data.</text>
</comment>
<proteinExistence type="predicted"/>
<keyword evidence="2" id="KW-1185">Reference proteome</keyword>
<dbReference type="Proteomes" id="UP000775500">
    <property type="component" value="Unassembled WGS sequence"/>
</dbReference>
<dbReference type="RefSeq" id="WP_204684934.1">
    <property type="nucleotide sequence ID" value="NZ_JACJLU010000002.1"/>
</dbReference>
<name>A0ABS2FMI0_9FIRM</name>
<organism evidence="1 2">
    <name type="scientific">Faecalicoccus acidiformans</name>
    <dbReference type="NCBI Taxonomy" id="915173"/>
    <lineage>
        <taxon>Bacteria</taxon>
        <taxon>Bacillati</taxon>
        <taxon>Bacillota</taxon>
        <taxon>Erysipelotrichia</taxon>
        <taxon>Erysipelotrichales</taxon>
        <taxon>Erysipelotrichaceae</taxon>
        <taxon>Faecalicoccus</taxon>
    </lineage>
</organism>
<dbReference type="EMBL" id="JACJLU010000002">
    <property type="protein sequence ID" value="MBM6830987.1"/>
    <property type="molecule type" value="Genomic_DNA"/>
</dbReference>
<sequence length="67" mass="8134">MSQKIRFKIIRSDELSVPKEPRYVVVDEQGEIIDDAQGYGYYSWKRAYRCYIFKCGKNHKDYEYIKD</sequence>